<keyword evidence="2" id="KW-1185">Reference proteome</keyword>
<gene>
    <name evidence="1" type="ORF">CTDIVETGP_1483</name>
</gene>
<dbReference type="SUPFAM" id="SSF52540">
    <property type="entry name" value="P-loop containing nucleoside triphosphate hydrolases"/>
    <property type="match status" value="1"/>
</dbReference>
<evidence type="ECO:0000313" key="2">
    <source>
        <dbReference type="Proteomes" id="UP000019482"/>
    </source>
</evidence>
<protein>
    <recommendedName>
        <fullName evidence="3">ABC transporter ATP-binding protein</fullName>
    </recommendedName>
</protein>
<dbReference type="Proteomes" id="UP000019482">
    <property type="component" value="Unassembled WGS sequence"/>
</dbReference>
<accession>W6N4E6</accession>
<organism evidence="1 2">
    <name type="scientific">Clostridium tyrobutyricum DIVETGP</name>
    <dbReference type="NCBI Taxonomy" id="1408889"/>
    <lineage>
        <taxon>Bacteria</taxon>
        <taxon>Bacillati</taxon>
        <taxon>Bacillota</taxon>
        <taxon>Clostridia</taxon>
        <taxon>Eubacteriales</taxon>
        <taxon>Clostridiaceae</taxon>
        <taxon>Clostridium</taxon>
    </lineage>
</organism>
<evidence type="ECO:0008006" key="3">
    <source>
        <dbReference type="Google" id="ProtNLM"/>
    </source>
</evidence>
<reference evidence="1 2" key="1">
    <citation type="journal article" date="2015" name="Genome Announc.">
        <title>Draft Genome Sequence of Clostridium tyrobutyricum Strain DIVETGP, Isolated from Cow's Milk for Grana Padano Production.</title>
        <authorList>
            <person name="Soggiu A."/>
            <person name="Piras C."/>
            <person name="Gaiarsa S."/>
            <person name="Sassera D."/>
            <person name="Roncada P."/>
            <person name="Bendixen E."/>
            <person name="Brasca M."/>
            <person name="Bonizzi L."/>
        </authorList>
    </citation>
    <scope>NUCLEOTIDE SEQUENCE [LARGE SCALE GENOMIC DNA]</scope>
    <source>
        <strain evidence="1 2">DIVETGP</strain>
    </source>
</reference>
<sequence>MNIFKNLNKEGKTVILVTHDSKIAGQCNRTIKIEGTYPPLN</sequence>
<comment type="caution">
    <text evidence="1">The sequence shown here is derived from an EMBL/GenBank/DDBJ whole genome shotgun (WGS) entry which is preliminary data.</text>
</comment>
<dbReference type="Gene3D" id="3.40.50.300">
    <property type="entry name" value="P-loop containing nucleotide triphosphate hydrolases"/>
    <property type="match status" value="1"/>
</dbReference>
<proteinExistence type="predicted"/>
<name>W6N4E6_CLOTY</name>
<evidence type="ECO:0000313" key="1">
    <source>
        <dbReference type="EMBL" id="CDL91413.1"/>
    </source>
</evidence>
<dbReference type="InterPro" id="IPR027417">
    <property type="entry name" value="P-loop_NTPase"/>
</dbReference>
<dbReference type="EMBL" id="CBXI010000023">
    <property type="protein sequence ID" value="CDL91413.1"/>
    <property type="molecule type" value="Genomic_DNA"/>
</dbReference>
<dbReference type="AlphaFoldDB" id="W6N4E6"/>